<evidence type="ECO:0000256" key="1">
    <source>
        <dbReference type="ARBA" id="ARBA00023015"/>
    </source>
</evidence>
<dbReference type="PANTHER" id="PTHR43280">
    <property type="entry name" value="ARAC-FAMILY TRANSCRIPTIONAL REGULATOR"/>
    <property type="match status" value="1"/>
</dbReference>
<dbReference type="PANTHER" id="PTHR43280:SF32">
    <property type="entry name" value="TRANSCRIPTIONAL REGULATORY PROTEIN"/>
    <property type="match status" value="1"/>
</dbReference>
<reference evidence="6 7" key="1">
    <citation type="submission" date="2020-08" db="EMBL/GenBank/DDBJ databases">
        <title>Sequencing the genomes of 1000 actinobacteria strains.</title>
        <authorList>
            <person name="Klenk H.-P."/>
        </authorList>
    </citation>
    <scope>NUCLEOTIDE SEQUENCE [LARGE SCALE GENOMIC DNA]</scope>
    <source>
        <strain evidence="6 7">DSM 44230</strain>
    </source>
</reference>
<evidence type="ECO:0000256" key="4">
    <source>
        <dbReference type="SAM" id="MobiDB-lite"/>
    </source>
</evidence>
<dbReference type="Gene3D" id="2.60.120.10">
    <property type="entry name" value="Jelly Rolls"/>
    <property type="match status" value="1"/>
</dbReference>
<dbReference type="AlphaFoldDB" id="A0A7W7FUC1"/>
<gene>
    <name evidence="6" type="ORF">HNR67_004048</name>
</gene>
<evidence type="ECO:0000256" key="2">
    <source>
        <dbReference type="ARBA" id="ARBA00023125"/>
    </source>
</evidence>
<protein>
    <submittedName>
        <fullName evidence="6">AraC-like DNA-binding protein</fullName>
    </submittedName>
</protein>
<keyword evidence="1" id="KW-0805">Transcription regulation</keyword>
<keyword evidence="7" id="KW-1185">Reference proteome</keyword>
<evidence type="ECO:0000313" key="7">
    <source>
        <dbReference type="Proteomes" id="UP000533598"/>
    </source>
</evidence>
<accession>A0A7W7FUC1</accession>
<keyword evidence="2 6" id="KW-0238">DNA-binding</keyword>
<keyword evidence="3" id="KW-0804">Transcription</keyword>
<organism evidence="6 7">
    <name type="scientific">Crossiella cryophila</name>
    <dbReference type="NCBI Taxonomy" id="43355"/>
    <lineage>
        <taxon>Bacteria</taxon>
        <taxon>Bacillati</taxon>
        <taxon>Actinomycetota</taxon>
        <taxon>Actinomycetes</taxon>
        <taxon>Pseudonocardiales</taxon>
        <taxon>Pseudonocardiaceae</taxon>
        <taxon>Crossiella</taxon>
    </lineage>
</organism>
<dbReference type="Pfam" id="PF02311">
    <property type="entry name" value="AraC_binding"/>
    <property type="match status" value="1"/>
</dbReference>
<comment type="caution">
    <text evidence="6">The sequence shown here is derived from an EMBL/GenBank/DDBJ whole genome shotgun (WGS) entry which is preliminary data.</text>
</comment>
<dbReference type="Proteomes" id="UP000533598">
    <property type="component" value="Unassembled WGS sequence"/>
</dbReference>
<evidence type="ECO:0000313" key="6">
    <source>
        <dbReference type="EMBL" id="MBB4677930.1"/>
    </source>
</evidence>
<evidence type="ECO:0000256" key="3">
    <source>
        <dbReference type="ARBA" id="ARBA00023163"/>
    </source>
</evidence>
<dbReference type="SMART" id="SM00342">
    <property type="entry name" value="HTH_ARAC"/>
    <property type="match status" value="1"/>
</dbReference>
<dbReference type="PROSITE" id="PS01124">
    <property type="entry name" value="HTH_ARAC_FAMILY_2"/>
    <property type="match status" value="1"/>
</dbReference>
<dbReference type="GO" id="GO:0043565">
    <property type="term" value="F:sequence-specific DNA binding"/>
    <property type="evidence" value="ECO:0007669"/>
    <property type="project" value="InterPro"/>
</dbReference>
<feature type="domain" description="HTH araC/xylS-type" evidence="5">
    <location>
        <begin position="194"/>
        <end position="292"/>
    </location>
</feature>
<feature type="region of interest" description="Disordered" evidence="4">
    <location>
        <begin position="1"/>
        <end position="23"/>
    </location>
</feature>
<dbReference type="GO" id="GO:0003700">
    <property type="term" value="F:DNA-binding transcription factor activity"/>
    <property type="evidence" value="ECO:0007669"/>
    <property type="project" value="InterPro"/>
</dbReference>
<sequence>MGVVFGQHRPGRGASAAENPQLPGLGMASGTLAELRAGADGEAALHAPQRIDFHLIALVTAGSGTHTVDFVPHECRPGTLLWVRPGQVQQFTADTGLQAALVFFAPAFPPRLRAADYLLTRRGGPVRWQLRGAELAAITANLELLAADYQRTDTGDYTAWTELLRHLLATLLLRIAQLPRPSETERNGNNPTFAQFQRELERFFAQTRQVEDYADRLGCSSKTLTRACRSATGQAAKQLIDARVALEAKRLLAYTNLPVANISRRLGFSEPTNFGKFFQRETGQSPSTFRAGLLR</sequence>
<dbReference type="InterPro" id="IPR009057">
    <property type="entry name" value="Homeodomain-like_sf"/>
</dbReference>
<proteinExistence type="predicted"/>
<dbReference type="SUPFAM" id="SSF46689">
    <property type="entry name" value="Homeodomain-like"/>
    <property type="match status" value="1"/>
</dbReference>
<dbReference type="InterPro" id="IPR018060">
    <property type="entry name" value="HTH_AraC"/>
</dbReference>
<dbReference type="SUPFAM" id="SSF51215">
    <property type="entry name" value="Regulatory protein AraC"/>
    <property type="match status" value="1"/>
</dbReference>
<dbReference type="EMBL" id="JACHMH010000001">
    <property type="protein sequence ID" value="MBB4677930.1"/>
    <property type="molecule type" value="Genomic_DNA"/>
</dbReference>
<dbReference type="InterPro" id="IPR014710">
    <property type="entry name" value="RmlC-like_jellyroll"/>
</dbReference>
<dbReference type="RefSeq" id="WP_185003815.1">
    <property type="nucleotide sequence ID" value="NZ_BAAAUI010000080.1"/>
</dbReference>
<dbReference type="Gene3D" id="1.10.10.60">
    <property type="entry name" value="Homeodomain-like"/>
    <property type="match status" value="1"/>
</dbReference>
<name>A0A7W7FUC1_9PSEU</name>
<dbReference type="InterPro" id="IPR037923">
    <property type="entry name" value="HTH-like"/>
</dbReference>
<evidence type="ECO:0000259" key="5">
    <source>
        <dbReference type="PROSITE" id="PS01124"/>
    </source>
</evidence>
<dbReference type="Pfam" id="PF12833">
    <property type="entry name" value="HTH_18"/>
    <property type="match status" value="1"/>
</dbReference>
<dbReference type="InterPro" id="IPR003313">
    <property type="entry name" value="AraC-bd"/>
</dbReference>